<gene>
    <name evidence="2" type="ORF">PS870_06440</name>
</gene>
<accession>A0A5E7QHS3</accession>
<evidence type="ECO:0000256" key="1">
    <source>
        <dbReference type="SAM" id="Phobius"/>
    </source>
</evidence>
<keyword evidence="1" id="KW-0812">Transmembrane</keyword>
<keyword evidence="1" id="KW-1133">Transmembrane helix</keyword>
<dbReference type="RefSeq" id="WP_154914271.1">
    <property type="nucleotide sequence ID" value="NZ_CABVIK010000039.1"/>
</dbReference>
<name>A0A5E7QHS3_PSEFL</name>
<feature type="transmembrane region" description="Helical" evidence="1">
    <location>
        <begin position="6"/>
        <end position="33"/>
    </location>
</feature>
<dbReference type="EMBL" id="CABVIK010000039">
    <property type="protein sequence ID" value="VVP61766.1"/>
    <property type="molecule type" value="Genomic_DNA"/>
</dbReference>
<dbReference type="Proteomes" id="UP000349468">
    <property type="component" value="Unassembled WGS sequence"/>
</dbReference>
<proteinExistence type="predicted"/>
<sequence length="74" mass="8366">MNQIAQWIGYGVMVCTAVGVVAAALFVLAFACVRIANKWLYAMARSYDLNTLRKTMRQLEIEGKVRKTARVRND</sequence>
<keyword evidence="1" id="KW-0472">Membrane</keyword>
<evidence type="ECO:0000313" key="2">
    <source>
        <dbReference type="EMBL" id="VVP61766.1"/>
    </source>
</evidence>
<reference evidence="2 3" key="1">
    <citation type="submission" date="2019-09" db="EMBL/GenBank/DDBJ databases">
        <authorList>
            <person name="Chandra G."/>
            <person name="Truman W A."/>
        </authorList>
    </citation>
    <scope>NUCLEOTIDE SEQUENCE [LARGE SCALE GENOMIC DNA]</scope>
    <source>
        <strain evidence="2">PS870</strain>
    </source>
</reference>
<evidence type="ECO:0000313" key="3">
    <source>
        <dbReference type="Proteomes" id="UP000349468"/>
    </source>
</evidence>
<organism evidence="2 3">
    <name type="scientific">Pseudomonas fluorescens</name>
    <dbReference type="NCBI Taxonomy" id="294"/>
    <lineage>
        <taxon>Bacteria</taxon>
        <taxon>Pseudomonadati</taxon>
        <taxon>Pseudomonadota</taxon>
        <taxon>Gammaproteobacteria</taxon>
        <taxon>Pseudomonadales</taxon>
        <taxon>Pseudomonadaceae</taxon>
        <taxon>Pseudomonas</taxon>
    </lineage>
</organism>
<dbReference type="AlphaFoldDB" id="A0A5E7QHS3"/>
<protein>
    <submittedName>
        <fullName evidence="2">Uncharacterized protein</fullName>
    </submittedName>
</protein>